<keyword evidence="3 10" id="KW-0808">Transferase</keyword>
<keyword evidence="5 8" id="KW-1133">Transmembrane helix</keyword>
<dbReference type="Pfam" id="PF20154">
    <property type="entry name" value="LNT_N"/>
    <property type="match status" value="1"/>
</dbReference>
<dbReference type="Gene3D" id="3.60.110.10">
    <property type="entry name" value="Carbon-nitrogen hydrolase"/>
    <property type="match status" value="1"/>
</dbReference>
<keyword evidence="6 8" id="KW-0472">Membrane</keyword>
<keyword evidence="4 8" id="KW-0812">Transmembrane</keyword>
<evidence type="ECO:0000256" key="5">
    <source>
        <dbReference type="ARBA" id="ARBA00022989"/>
    </source>
</evidence>
<evidence type="ECO:0000256" key="1">
    <source>
        <dbReference type="ARBA" id="ARBA00004651"/>
    </source>
</evidence>
<feature type="transmembrane region" description="Helical" evidence="8">
    <location>
        <begin position="91"/>
        <end position="111"/>
    </location>
</feature>
<dbReference type="GO" id="GO:0005886">
    <property type="term" value="C:plasma membrane"/>
    <property type="evidence" value="ECO:0007669"/>
    <property type="project" value="UniProtKB-SubCell"/>
</dbReference>
<dbReference type="PANTHER" id="PTHR38686:SF1">
    <property type="entry name" value="APOLIPOPROTEIN N-ACYLTRANSFERASE"/>
    <property type="match status" value="1"/>
</dbReference>
<dbReference type="InterPro" id="IPR004563">
    <property type="entry name" value="Apolipo_AcylTrfase"/>
</dbReference>
<dbReference type="Pfam" id="PF00795">
    <property type="entry name" value="CN_hydrolase"/>
    <property type="match status" value="1"/>
</dbReference>
<organism evidence="10 11">
    <name type="scientific">Roseiflexus castenholzii (strain DSM 13941 / HLO8)</name>
    <dbReference type="NCBI Taxonomy" id="383372"/>
    <lineage>
        <taxon>Bacteria</taxon>
        <taxon>Bacillati</taxon>
        <taxon>Chloroflexota</taxon>
        <taxon>Chloroflexia</taxon>
        <taxon>Chloroflexales</taxon>
        <taxon>Roseiflexineae</taxon>
        <taxon>Roseiflexaceae</taxon>
        <taxon>Roseiflexus</taxon>
    </lineage>
</organism>
<evidence type="ECO:0000256" key="4">
    <source>
        <dbReference type="ARBA" id="ARBA00022692"/>
    </source>
</evidence>
<evidence type="ECO:0000313" key="10">
    <source>
        <dbReference type="EMBL" id="ABU58168.1"/>
    </source>
</evidence>
<dbReference type="InterPro" id="IPR003010">
    <property type="entry name" value="C-N_Hydrolase"/>
</dbReference>
<dbReference type="KEGG" id="rca:Rcas_2082"/>
<accession>A7NKZ8</accession>
<keyword evidence="7 10" id="KW-0012">Acyltransferase</keyword>
<dbReference type="InterPro" id="IPR036526">
    <property type="entry name" value="C-N_Hydrolase_sf"/>
</dbReference>
<evidence type="ECO:0000313" key="11">
    <source>
        <dbReference type="Proteomes" id="UP000000263"/>
    </source>
</evidence>
<feature type="transmembrane region" description="Helical" evidence="8">
    <location>
        <begin position="203"/>
        <end position="221"/>
    </location>
</feature>
<name>A7NKZ8_ROSCS</name>
<dbReference type="EMBL" id="CP000804">
    <property type="protein sequence ID" value="ABU58168.1"/>
    <property type="molecule type" value="Genomic_DNA"/>
</dbReference>
<feature type="transmembrane region" description="Helical" evidence="8">
    <location>
        <begin position="484"/>
        <end position="503"/>
    </location>
</feature>
<feature type="domain" description="CN hydrolase" evidence="9">
    <location>
        <begin position="248"/>
        <end position="471"/>
    </location>
</feature>
<dbReference type="SUPFAM" id="SSF56317">
    <property type="entry name" value="Carbon-nitrogen hydrolase"/>
    <property type="match status" value="1"/>
</dbReference>
<evidence type="ECO:0000256" key="7">
    <source>
        <dbReference type="ARBA" id="ARBA00023315"/>
    </source>
</evidence>
<dbReference type="Proteomes" id="UP000000263">
    <property type="component" value="Chromosome"/>
</dbReference>
<dbReference type="PROSITE" id="PS50263">
    <property type="entry name" value="CN_HYDROLASE"/>
    <property type="match status" value="1"/>
</dbReference>
<evidence type="ECO:0000256" key="8">
    <source>
        <dbReference type="SAM" id="Phobius"/>
    </source>
</evidence>
<keyword evidence="11" id="KW-1185">Reference proteome</keyword>
<feature type="transmembrane region" description="Helical" evidence="8">
    <location>
        <begin position="67"/>
        <end position="85"/>
    </location>
</feature>
<dbReference type="HOGENOM" id="CLU_627953_0_0_0"/>
<dbReference type="eggNOG" id="COG0815">
    <property type="taxonomic scope" value="Bacteria"/>
</dbReference>
<dbReference type="RefSeq" id="WP_012120592.1">
    <property type="nucleotide sequence ID" value="NC_009767.1"/>
</dbReference>
<feature type="transmembrane region" description="Helical" evidence="8">
    <location>
        <begin position="18"/>
        <end position="37"/>
    </location>
</feature>
<dbReference type="GO" id="GO:0042158">
    <property type="term" value="P:lipoprotein biosynthetic process"/>
    <property type="evidence" value="ECO:0007669"/>
    <property type="project" value="InterPro"/>
</dbReference>
<dbReference type="AlphaFoldDB" id="A7NKZ8"/>
<evidence type="ECO:0000256" key="3">
    <source>
        <dbReference type="ARBA" id="ARBA00022679"/>
    </source>
</evidence>
<protein>
    <submittedName>
        <fullName evidence="10">Nitrilase/cyanide hydratase and apolipoprotein N-acyltransferase</fullName>
    </submittedName>
</protein>
<feature type="transmembrane region" description="Helical" evidence="8">
    <location>
        <begin position="162"/>
        <end position="191"/>
    </location>
</feature>
<dbReference type="OrthoDB" id="9811121at2"/>
<dbReference type="STRING" id="383372.Rcas_2082"/>
<reference evidence="10 11" key="1">
    <citation type="submission" date="2007-08" db="EMBL/GenBank/DDBJ databases">
        <title>Complete sequence of Roseiflexus castenholzii DSM 13941.</title>
        <authorList>
            <consortium name="US DOE Joint Genome Institute"/>
            <person name="Copeland A."/>
            <person name="Lucas S."/>
            <person name="Lapidus A."/>
            <person name="Barry K."/>
            <person name="Glavina del Rio T."/>
            <person name="Dalin E."/>
            <person name="Tice H."/>
            <person name="Pitluck S."/>
            <person name="Thompson L.S."/>
            <person name="Brettin T."/>
            <person name="Bruce D."/>
            <person name="Detter J.C."/>
            <person name="Han C."/>
            <person name="Tapia R."/>
            <person name="Schmutz J."/>
            <person name="Larimer F."/>
            <person name="Land M."/>
            <person name="Hauser L."/>
            <person name="Kyrpides N."/>
            <person name="Mikhailova N."/>
            <person name="Bryant D.A."/>
            <person name="Hanada S."/>
            <person name="Tsukatani Y."/>
            <person name="Richardson P."/>
        </authorList>
    </citation>
    <scope>NUCLEOTIDE SEQUENCE [LARGE SCALE GENOMIC DNA]</scope>
    <source>
        <strain evidence="11">DSM 13941 / HLO8</strain>
    </source>
</reference>
<sequence length="513" mass="56075">MAPSVNVRAMATPAAGRVWSFSLTLSLLSGMLIGASMPTILDWGLLGWIGVAPLLIALHTQPLPRHFVIALPFGIIWSAMAHLWYPAMFGPVLGVVLIIAVGCFYAGLVQAGTALQERLPEPLSVLGAPIAWSALEFLRFIAPITGDWWIELLAKSQWRFPPALQILTLTGFPGLGFLVMLVNSAIAFLIVNAWRRRRAHMPAVVSLIVAAAIIVWGALIIPPAPDHRFRIAATVDLTNQDRFIQALSRLPVEQEGYYADTPEMSQAIFDVNAALTRSVAALRPAFIVWPENEFASADDPVFTAQVGDLAREMNAYLVADMVWRTSDGMYDTAVMFGPDGAEVGRRAKINVTDGEKEFGFLPGPRDFSVVETPYGQVGLGVCWDRHLPWIVRELASAGAQIVLMPVDDDFSGNRWFPPAHASDTVFRAVENRVAFGLGATSGIAMVIDPYGRITAESDINQRGVVTGETFVVAERTLFTRFGDWFGWLAVLAMVIGFVARPVWQAIKKPPRTL</sequence>
<gene>
    <name evidence="10" type="ordered locus">Rcas_2082</name>
</gene>
<keyword evidence="10" id="KW-0449">Lipoprotein</keyword>
<keyword evidence="2" id="KW-1003">Cell membrane</keyword>
<evidence type="ECO:0000256" key="2">
    <source>
        <dbReference type="ARBA" id="ARBA00022475"/>
    </source>
</evidence>
<evidence type="ECO:0000259" key="9">
    <source>
        <dbReference type="PROSITE" id="PS50263"/>
    </source>
</evidence>
<dbReference type="PANTHER" id="PTHR38686">
    <property type="entry name" value="APOLIPOPROTEIN N-ACYLTRANSFERASE"/>
    <property type="match status" value="1"/>
</dbReference>
<evidence type="ECO:0000256" key="6">
    <source>
        <dbReference type="ARBA" id="ARBA00023136"/>
    </source>
</evidence>
<dbReference type="GO" id="GO:0016410">
    <property type="term" value="F:N-acyltransferase activity"/>
    <property type="evidence" value="ECO:0007669"/>
    <property type="project" value="InterPro"/>
</dbReference>
<proteinExistence type="predicted"/>
<dbReference type="InterPro" id="IPR045378">
    <property type="entry name" value="LNT_N"/>
</dbReference>
<comment type="subcellular location">
    <subcellularLocation>
        <location evidence="1">Cell membrane</location>
        <topology evidence="1">Multi-pass membrane protein</topology>
    </subcellularLocation>
</comment>